<accession>A0ABU8N1P8</accession>
<gene>
    <name evidence="1" type="ORF">WCD41_06790</name>
</gene>
<name>A0ABU8N1P8_9PSEU</name>
<organism evidence="1 2">
    <name type="scientific">Actinomycetospora aeridis</name>
    <dbReference type="NCBI Taxonomy" id="3129231"/>
    <lineage>
        <taxon>Bacteria</taxon>
        <taxon>Bacillati</taxon>
        <taxon>Actinomycetota</taxon>
        <taxon>Actinomycetes</taxon>
        <taxon>Pseudonocardiales</taxon>
        <taxon>Pseudonocardiaceae</taxon>
        <taxon>Actinomycetospora</taxon>
    </lineage>
</organism>
<protein>
    <recommendedName>
        <fullName evidence="3">HK97 gp10 family phage protein</fullName>
    </recommendedName>
</protein>
<keyword evidence="2" id="KW-1185">Reference proteome</keyword>
<evidence type="ECO:0000313" key="1">
    <source>
        <dbReference type="EMBL" id="MEJ2886153.1"/>
    </source>
</evidence>
<evidence type="ECO:0008006" key="3">
    <source>
        <dbReference type="Google" id="ProtNLM"/>
    </source>
</evidence>
<dbReference type="RefSeq" id="WP_337712641.1">
    <property type="nucleotide sequence ID" value="NZ_JBBEGL010000002.1"/>
</dbReference>
<dbReference type="EMBL" id="JBBEGL010000002">
    <property type="protein sequence ID" value="MEJ2886153.1"/>
    <property type="molecule type" value="Genomic_DNA"/>
</dbReference>
<sequence length="118" mass="13091">MALRIRMAKARLDNGARDGAETAAEYLLGITQQRVPLETGDLQRTGRVESGARGGKKTHTFNVIYGGMGLRDYAQRQHEELLWVHSPGRTCKYVEGPLNEESSTIKAIMAAAIRKHLK</sequence>
<reference evidence="1 2" key="1">
    <citation type="submission" date="2024-03" db="EMBL/GenBank/DDBJ databases">
        <title>Actinomycetospora sp. OC33-EN06, a novel actinomycete isolated from wild orchid (Aerides multiflora).</title>
        <authorList>
            <person name="Suriyachadkun C."/>
        </authorList>
    </citation>
    <scope>NUCLEOTIDE SEQUENCE [LARGE SCALE GENOMIC DNA]</scope>
    <source>
        <strain evidence="1 2">OC33-EN06</strain>
    </source>
</reference>
<evidence type="ECO:0000313" key="2">
    <source>
        <dbReference type="Proteomes" id="UP001370100"/>
    </source>
</evidence>
<comment type="caution">
    <text evidence="1">The sequence shown here is derived from an EMBL/GenBank/DDBJ whole genome shotgun (WGS) entry which is preliminary data.</text>
</comment>
<dbReference type="Proteomes" id="UP001370100">
    <property type="component" value="Unassembled WGS sequence"/>
</dbReference>
<proteinExistence type="predicted"/>